<keyword evidence="4" id="KW-0560">Oxidoreductase</keyword>
<feature type="domain" description="FAD-dependent oxidoreductase 2 FAD-binding" evidence="7">
    <location>
        <begin position="230"/>
        <end position="265"/>
    </location>
</feature>
<dbReference type="Pfam" id="PF00890">
    <property type="entry name" value="FAD_binding_2"/>
    <property type="match status" value="1"/>
</dbReference>
<dbReference type="SUPFAM" id="SSF51905">
    <property type="entry name" value="FAD/NAD(P)-binding domain"/>
    <property type="match status" value="1"/>
</dbReference>
<evidence type="ECO:0000259" key="6">
    <source>
        <dbReference type="Pfam" id="PF00732"/>
    </source>
</evidence>
<dbReference type="InterPro" id="IPR000172">
    <property type="entry name" value="GMC_OxRdtase_N"/>
</dbReference>
<sequence>METWTPQKKVDSVIFCSKTTFSISGRRRRRTKRINMEEDKRSRGHPLLRSKKRQEGGYSHGFSISQIQTLSLICQTLLPPPPETTAEQNAVDSFKVASGSQPPFTDEDWPFVLKFSELPLDKREEILRMWSRQSGFFLPLRITFFLAKFYTLFSFFSQRDENMKNPALEAIGYSIDTTEMRKEDETPRPLERGIIETKNESDVTIRQSLTQKGVHVAREDNDNIHRIRCDVVIVGSGSGGGVAAANLAKAGLKVLVLEKGNYFTSRDYSGLEGPSMLELYEKGALMTTVDGKFMVLAGSTVGGGTAVNWSASIRTPDHVLREWSEESKIEFFGSQEYQLAMDEVTRRLGVTERCVKEGLQNQVLREGCERLGLEVVSVPRNSPEDHYCGSCGYGCRGGGKNGTDKTWLVDAVENSAVIMTGVKAERFVFTDNTGNERKKKRCVGVIASSVGGKIEKKFMIEARVTVSSAGSLLTPPLMRSSGLENRNIGRNLKLHPVLMTWGYFPENGSEFSGKMYEGGIITSVHHVHDAESGCRAILETPLAGPASYAGLSPWVSGADLKERMMKYGRTSHLFALVRDYGSGEVLKENEVTYRTSKKDRENLRVGLRQALRVLVAAGAVEVGTYRSDGQRIKCEGITKEAMEDECSLQEKILTKKTNYKRSFVCQYYELSVDAFLSGTVIEFSNFNMFSDAGGPDARRRHLCQYFLATTPSLIHFCPVSLMVSFNFAALDLLSTLPVEISVVSYCWSEFTRVDLFSRDSWIIFSDDTSLHLFILHVSSHQIFRSINLFNSTSAMKRLSEDPHRKRLQPHLLLTSCVNPATDVDGIPFRRPDLFLQSLIRLCCLLNTLTFSTRLSYILSSLAWKSGKTCYGEEQSPPPTCLDGHLACSGELCKYPPTTALCLSTRDFLSASDSYSRSTTSLANEPEAIGPRYESSWAWPSTLAEAAIPSFDGFIEVFILSLLQYHSLRKQFSVDSPDLLSFSSSSLVEDRILQSYLHSMNGDVLSDPFPTYFPCVAVCTGPEGAIKITLVFLVGEGYLATSLVTKSQVTKSQLSDFAGNALSTHSSHVSNSLSTSYEDLLFYGLSSRGCLILSCHCSRQSRPDCRKKKNQSRPEKKFGLLGSMIYNIG</sequence>
<keyword evidence="9" id="KW-1185">Reference proteome</keyword>
<name>A0ABQ7YTD1_BRANA</name>
<accession>A0ABQ7YTD1</accession>
<dbReference type="Proteomes" id="UP000824890">
    <property type="component" value="Unassembled WGS sequence"/>
</dbReference>
<feature type="compositionally biased region" description="Basic residues" evidence="5">
    <location>
        <begin position="42"/>
        <end position="52"/>
    </location>
</feature>
<dbReference type="EMBL" id="JAGKQM010000017">
    <property type="protein sequence ID" value="KAH0871334.1"/>
    <property type="molecule type" value="Genomic_DNA"/>
</dbReference>
<keyword evidence="2" id="KW-0285">Flavoprotein</keyword>
<dbReference type="InterPro" id="IPR003953">
    <property type="entry name" value="FAD-dep_OxRdtase_2_FAD-bd"/>
</dbReference>
<dbReference type="PANTHER" id="PTHR46056:SF12">
    <property type="entry name" value="LONG-CHAIN-ALCOHOL OXIDASE"/>
    <property type="match status" value="1"/>
</dbReference>
<evidence type="ECO:0000313" key="8">
    <source>
        <dbReference type="EMBL" id="KAH0871334.1"/>
    </source>
</evidence>
<dbReference type="Pfam" id="PF00732">
    <property type="entry name" value="GMC_oxred_N"/>
    <property type="match status" value="1"/>
</dbReference>
<evidence type="ECO:0000313" key="9">
    <source>
        <dbReference type="Proteomes" id="UP000824890"/>
    </source>
</evidence>
<comment type="caution">
    <text evidence="8">The sequence shown here is derived from an EMBL/GenBank/DDBJ whole genome shotgun (WGS) entry which is preliminary data.</text>
</comment>
<dbReference type="Gene3D" id="3.50.50.60">
    <property type="entry name" value="FAD/NAD(P)-binding domain"/>
    <property type="match status" value="1"/>
</dbReference>
<dbReference type="PANTHER" id="PTHR46056">
    <property type="entry name" value="LONG-CHAIN-ALCOHOL OXIDASE"/>
    <property type="match status" value="1"/>
</dbReference>
<evidence type="ECO:0000256" key="5">
    <source>
        <dbReference type="SAM" id="MobiDB-lite"/>
    </source>
</evidence>
<feature type="domain" description="Glucose-methanol-choline oxidoreductase N-terminal" evidence="6">
    <location>
        <begin position="277"/>
        <end position="497"/>
    </location>
</feature>
<reference evidence="8 9" key="1">
    <citation type="submission" date="2021-05" db="EMBL/GenBank/DDBJ databases">
        <title>Genome Assembly of Synthetic Allotetraploid Brassica napus Reveals Homoeologous Exchanges between Subgenomes.</title>
        <authorList>
            <person name="Davis J.T."/>
        </authorList>
    </citation>
    <scope>NUCLEOTIDE SEQUENCE [LARGE SCALE GENOMIC DNA]</scope>
    <source>
        <strain evidence="9">cv. Da-Ae</strain>
        <tissue evidence="8">Seedling</tissue>
    </source>
</reference>
<organism evidence="8 9">
    <name type="scientific">Brassica napus</name>
    <name type="common">Rape</name>
    <dbReference type="NCBI Taxonomy" id="3708"/>
    <lineage>
        <taxon>Eukaryota</taxon>
        <taxon>Viridiplantae</taxon>
        <taxon>Streptophyta</taxon>
        <taxon>Embryophyta</taxon>
        <taxon>Tracheophyta</taxon>
        <taxon>Spermatophyta</taxon>
        <taxon>Magnoliopsida</taxon>
        <taxon>eudicotyledons</taxon>
        <taxon>Gunneridae</taxon>
        <taxon>Pentapetalae</taxon>
        <taxon>rosids</taxon>
        <taxon>malvids</taxon>
        <taxon>Brassicales</taxon>
        <taxon>Brassicaceae</taxon>
        <taxon>Brassiceae</taxon>
        <taxon>Brassica</taxon>
    </lineage>
</organism>
<feature type="region of interest" description="Disordered" evidence="5">
    <location>
        <begin position="27"/>
        <end position="58"/>
    </location>
</feature>
<evidence type="ECO:0000256" key="4">
    <source>
        <dbReference type="ARBA" id="ARBA00023002"/>
    </source>
</evidence>
<gene>
    <name evidence="8" type="ORF">HID58_078356</name>
</gene>
<evidence type="ECO:0000256" key="2">
    <source>
        <dbReference type="ARBA" id="ARBA00022630"/>
    </source>
</evidence>
<evidence type="ECO:0000256" key="1">
    <source>
        <dbReference type="ARBA" id="ARBA00010790"/>
    </source>
</evidence>
<proteinExistence type="inferred from homology"/>
<protein>
    <recommendedName>
        <fullName evidence="10">Long-chain-alcohol oxidase</fullName>
    </recommendedName>
</protein>
<evidence type="ECO:0000259" key="7">
    <source>
        <dbReference type="Pfam" id="PF00890"/>
    </source>
</evidence>
<keyword evidence="3" id="KW-0274">FAD</keyword>
<evidence type="ECO:0008006" key="10">
    <source>
        <dbReference type="Google" id="ProtNLM"/>
    </source>
</evidence>
<dbReference type="InterPro" id="IPR036188">
    <property type="entry name" value="FAD/NAD-bd_sf"/>
</dbReference>
<evidence type="ECO:0000256" key="3">
    <source>
        <dbReference type="ARBA" id="ARBA00022827"/>
    </source>
</evidence>
<comment type="similarity">
    <text evidence="1">Belongs to the GMC oxidoreductase family.</text>
</comment>